<evidence type="ECO:0000313" key="8">
    <source>
        <dbReference type="Proteomes" id="UP000315783"/>
    </source>
</evidence>
<reference evidence="7 8" key="1">
    <citation type="journal article" date="2019" name="Appl. Microbiol. Biotechnol.">
        <title>Genome sequence of Isaria javanica and comparative genome analysis insights into family S53 peptidase evolution in fungal entomopathogens.</title>
        <authorList>
            <person name="Lin R."/>
            <person name="Zhang X."/>
            <person name="Xin B."/>
            <person name="Zou M."/>
            <person name="Gao Y."/>
            <person name="Qin F."/>
            <person name="Hu Q."/>
            <person name="Xie B."/>
            <person name="Cheng X."/>
        </authorList>
    </citation>
    <scope>NUCLEOTIDE SEQUENCE [LARGE SCALE GENOMIC DNA]</scope>
    <source>
        <strain evidence="7 8">IJ1G</strain>
    </source>
</reference>
<evidence type="ECO:0000313" key="7">
    <source>
        <dbReference type="EMBL" id="TQW01213.1"/>
    </source>
</evidence>
<dbReference type="EMBL" id="SPUK01000001">
    <property type="protein sequence ID" value="TQW01213.1"/>
    <property type="molecule type" value="Genomic_DNA"/>
</dbReference>
<dbReference type="GO" id="GO:0071949">
    <property type="term" value="F:FAD binding"/>
    <property type="evidence" value="ECO:0007669"/>
    <property type="project" value="InterPro"/>
</dbReference>
<evidence type="ECO:0000256" key="5">
    <source>
        <dbReference type="ARBA" id="ARBA00023033"/>
    </source>
</evidence>
<dbReference type="STRING" id="43265.A0A545VHK2"/>
<dbReference type="AlphaFoldDB" id="A0A545VHK2"/>
<accession>A0A545VHK2</accession>
<gene>
    <name evidence="7" type="ORF">IF1G_01144</name>
</gene>
<evidence type="ECO:0000256" key="4">
    <source>
        <dbReference type="ARBA" id="ARBA00023002"/>
    </source>
</evidence>
<feature type="domain" description="FAD-binding" evidence="6">
    <location>
        <begin position="10"/>
        <end position="169"/>
    </location>
</feature>
<dbReference type="Gene3D" id="3.50.50.60">
    <property type="entry name" value="FAD/NAD(P)-binding domain"/>
    <property type="match status" value="1"/>
</dbReference>
<sequence length="364" mass="39599">MASLSAQSLRVTVVGAGPAGLCAAAALRQDGHAVTVLERQRGLQSRGNALVIQPAAVKALAHLRGAHEALAKVSVRSDRLCYWSYKGDEPFAVTQLLDQRFETDRPSVQRVMYELATQNGVDVSFGRNIDRVEDSGDKATVWTSDGQKFESDLVVAADGIKSRIRQCLFPNLNTDPIPTRESIFLATLPLADVRDDPALAGWLAPGTTHGTLGPGRFVLSRRLPGEQLGVQFIDVDHDEPGPVDGAWNTPADVAALRALFADFNAGRAAHVVGPATRAWEAVRKPRAELFMQRSLNNARLRSLPDGPAQEARDAHLVRGAATRPQEVAGVKMDMMADQNSPEFMKWVREYDVVAEIERIIKDGI</sequence>
<proteinExistence type="inferred from homology"/>
<name>A0A545VHK2_9HYPO</name>
<organism evidence="7 8">
    <name type="scientific">Cordyceps javanica</name>
    <dbReference type="NCBI Taxonomy" id="43265"/>
    <lineage>
        <taxon>Eukaryota</taxon>
        <taxon>Fungi</taxon>
        <taxon>Dikarya</taxon>
        <taxon>Ascomycota</taxon>
        <taxon>Pezizomycotina</taxon>
        <taxon>Sordariomycetes</taxon>
        <taxon>Hypocreomycetidae</taxon>
        <taxon>Hypocreales</taxon>
        <taxon>Cordycipitaceae</taxon>
        <taxon>Cordyceps</taxon>
    </lineage>
</organism>
<dbReference type="GO" id="GO:0004497">
    <property type="term" value="F:monooxygenase activity"/>
    <property type="evidence" value="ECO:0007669"/>
    <property type="project" value="UniProtKB-KW"/>
</dbReference>
<dbReference type="SUPFAM" id="SSF51905">
    <property type="entry name" value="FAD/NAD(P)-binding domain"/>
    <property type="match status" value="1"/>
</dbReference>
<evidence type="ECO:0000259" key="6">
    <source>
        <dbReference type="Pfam" id="PF01494"/>
    </source>
</evidence>
<comment type="similarity">
    <text evidence="1">Belongs to the paxM FAD-dependent monooxygenase family.</text>
</comment>
<dbReference type="Pfam" id="PF01494">
    <property type="entry name" value="FAD_binding_3"/>
    <property type="match status" value="1"/>
</dbReference>
<keyword evidence="5" id="KW-0503">Monooxygenase</keyword>
<dbReference type="PANTHER" id="PTHR13789">
    <property type="entry name" value="MONOOXYGENASE"/>
    <property type="match status" value="1"/>
</dbReference>
<dbReference type="PRINTS" id="PR00420">
    <property type="entry name" value="RNGMNOXGNASE"/>
</dbReference>
<keyword evidence="4" id="KW-0560">Oxidoreductase</keyword>
<evidence type="ECO:0000256" key="2">
    <source>
        <dbReference type="ARBA" id="ARBA00022630"/>
    </source>
</evidence>
<keyword evidence="8" id="KW-1185">Reference proteome</keyword>
<keyword evidence="3" id="KW-0274">FAD</keyword>
<evidence type="ECO:0000256" key="3">
    <source>
        <dbReference type="ARBA" id="ARBA00022827"/>
    </source>
</evidence>
<comment type="caution">
    <text evidence="7">The sequence shown here is derived from an EMBL/GenBank/DDBJ whole genome shotgun (WGS) entry which is preliminary data.</text>
</comment>
<dbReference type="InterPro" id="IPR050493">
    <property type="entry name" value="FAD-dep_Monooxygenase_BioMet"/>
</dbReference>
<dbReference type="PANTHER" id="PTHR13789:SF147">
    <property type="entry name" value="PUTATIVE (AFU_ORTHOLOGUE AFUA_2G01950)-RELATED"/>
    <property type="match status" value="1"/>
</dbReference>
<evidence type="ECO:0000256" key="1">
    <source>
        <dbReference type="ARBA" id="ARBA00007992"/>
    </source>
</evidence>
<dbReference type="InterPro" id="IPR036188">
    <property type="entry name" value="FAD/NAD-bd_sf"/>
</dbReference>
<dbReference type="Proteomes" id="UP000315783">
    <property type="component" value="Unassembled WGS sequence"/>
</dbReference>
<protein>
    <submittedName>
        <fullName evidence="7">FAD dependent oxidoreductase domain-containing protein</fullName>
    </submittedName>
</protein>
<keyword evidence="2" id="KW-0285">Flavoprotein</keyword>
<dbReference type="InterPro" id="IPR002938">
    <property type="entry name" value="FAD-bd"/>
</dbReference>